<dbReference type="EMBL" id="CP012365">
    <property type="protein sequence ID" value="AKX60377.1"/>
    <property type="molecule type" value="Genomic_DNA"/>
</dbReference>
<dbReference type="Gene3D" id="3.40.50.10110">
    <property type="entry name" value="DNA polymerase III subunit chi"/>
    <property type="match status" value="1"/>
</dbReference>
<reference evidence="1 2" key="1">
    <citation type="journal article" date="2015" name="Genome Announc.">
        <title>Genome Sequences of Oblitimonas alkaliphila gen. nov. sp. nov. (Proposed), a Novel Bacterium of the Pseudomonadaceae Family.</title>
        <authorList>
            <person name="Lauer A.C."/>
            <person name="Nicholson A.C."/>
            <person name="Humrighouse B.W."/>
            <person name="Emery B."/>
            <person name="Drobish A."/>
            <person name="Juieng P."/>
            <person name="Loparev V."/>
            <person name="McQuiston J.R."/>
        </authorList>
    </citation>
    <scope>NUCLEOTIDE SEQUENCE [LARGE SCALE GENOMIC DNA]</scope>
    <source>
        <strain evidence="1 2">E5571</strain>
    </source>
</reference>
<dbReference type="SUPFAM" id="SSF102400">
    <property type="entry name" value="DNA polymerase III chi subunit"/>
    <property type="match status" value="1"/>
</dbReference>
<sequence>MRVEFYVLPSQDNADRLRAACRLAVKAWRANWPTIIRCADEAEAETVNQLLWTFRSDCFIPHDLITENPQSPVLIASDHSLPNNQGLLISLHPTPYAEPNHFSRIIEIVNQAPNTLQQCRQNFVHYRKLQLNPQRVEL</sequence>
<dbReference type="OrthoDB" id="5297568at2"/>
<dbReference type="PANTHER" id="PTHR38767">
    <property type="entry name" value="DNA POLYMERASE III SUBUNIT CHI"/>
    <property type="match status" value="1"/>
</dbReference>
<evidence type="ECO:0000313" key="1">
    <source>
        <dbReference type="EMBL" id="AKX60377.1"/>
    </source>
</evidence>
<keyword evidence="2" id="KW-1185">Reference proteome</keyword>
<organism evidence="1 2">
    <name type="scientific">Thiopseudomonas alkaliphila</name>
    <dbReference type="NCBI Taxonomy" id="1697053"/>
    <lineage>
        <taxon>Bacteria</taxon>
        <taxon>Pseudomonadati</taxon>
        <taxon>Pseudomonadota</taxon>
        <taxon>Gammaproteobacteria</taxon>
        <taxon>Pseudomonadales</taxon>
        <taxon>Pseudomonadaceae</taxon>
        <taxon>Thiopseudomonas</taxon>
    </lineage>
</organism>
<dbReference type="GO" id="GO:0003887">
    <property type="term" value="F:DNA-directed DNA polymerase activity"/>
    <property type="evidence" value="ECO:0007669"/>
    <property type="project" value="InterPro"/>
</dbReference>
<name>A0A0K1XGR7_9GAMM</name>
<dbReference type="GeneID" id="93982887"/>
<dbReference type="GO" id="GO:0006260">
    <property type="term" value="P:DNA replication"/>
    <property type="evidence" value="ECO:0007669"/>
    <property type="project" value="InterPro"/>
</dbReference>
<dbReference type="InterPro" id="IPR036768">
    <property type="entry name" value="PolIII_chi_sf"/>
</dbReference>
<dbReference type="Pfam" id="PF04364">
    <property type="entry name" value="DNA_pol3_chi"/>
    <property type="match status" value="1"/>
</dbReference>
<evidence type="ECO:0000313" key="2">
    <source>
        <dbReference type="Proteomes" id="UP000063953"/>
    </source>
</evidence>
<dbReference type="AlphaFoldDB" id="A0A0K1XGR7"/>
<dbReference type="InterPro" id="IPR007459">
    <property type="entry name" value="DNA_pol3_chi"/>
</dbReference>
<dbReference type="RefSeq" id="WP_053101677.1">
    <property type="nucleotide sequence ID" value="NZ_CP012358.1"/>
</dbReference>
<proteinExistence type="predicted"/>
<dbReference type="KEGG" id="pbb:AKN87_01205"/>
<dbReference type="GO" id="GO:0003677">
    <property type="term" value="F:DNA binding"/>
    <property type="evidence" value="ECO:0007669"/>
    <property type="project" value="InterPro"/>
</dbReference>
<accession>A0A0K1XGR7</accession>
<dbReference type="GO" id="GO:0032298">
    <property type="term" value="P:positive regulation of DNA-templated DNA replication initiation"/>
    <property type="evidence" value="ECO:0007669"/>
    <property type="project" value="TreeGrafter"/>
</dbReference>
<dbReference type="Proteomes" id="UP000063953">
    <property type="component" value="Chromosome"/>
</dbReference>
<gene>
    <name evidence="1" type="ORF">AKN88_10870</name>
</gene>
<dbReference type="STRING" id="1697053.AKN87_01205"/>
<protein>
    <submittedName>
        <fullName evidence="1">DNA polymerase III subunit chi</fullName>
    </submittedName>
</protein>
<dbReference type="PANTHER" id="PTHR38767:SF1">
    <property type="entry name" value="DNA POLYMERASE III SUBUNIT CHI"/>
    <property type="match status" value="1"/>
</dbReference>